<evidence type="ECO:0000313" key="2">
    <source>
        <dbReference type="Proteomes" id="UP000011723"/>
    </source>
</evidence>
<dbReference type="STRING" id="1121362.A605_10945"/>
<dbReference type="AlphaFoldDB" id="M1MZP8"/>
<sequence length="258" mass="28924">MSYDFILFEPDRDDSGAPRILGDGAWLRLRLRRDAAEITPTRKLEKLRDEINAHATFLPREGIELADGVVRLRGDRCLQVSVTDDSIQDTAVWLATLATDQDLGLATATDREVLLVGDEIRDFSTETAELDQPVVSPARIPLLLAEVQAAQEDSGDGDFAADFLIVSDLSAPETYLQTTYRPEDGSWQLEYRDGSVAKHFHTRVGGRAEVEDAFARWITRDRSLKKEFDWKHLDIPEAAIEYETSAGHDLGEDGRHSR</sequence>
<keyword evidence="2" id="KW-1185">Reference proteome</keyword>
<dbReference type="HOGENOM" id="CLU_1183420_0_0_11"/>
<dbReference type="OrthoDB" id="3829914at2"/>
<dbReference type="EMBL" id="CP003697">
    <property type="protein sequence ID" value="AGF73189.1"/>
    <property type="molecule type" value="Genomic_DNA"/>
</dbReference>
<dbReference type="PATRIC" id="fig|1121362.3.peg.2219"/>
<organism evidence="1 2">
    <name type="scientific">Corynebacterium halotolerans YIM 70093 = DSM 44683</name>
    <dbReference type="NCBI Taxonomy" id="1121362"/>
    <lineage>
        <taxon>Bacteria</taxon>
        <taxon>Bacillati</taxon>
        <taxon>Actinomycetota</taxon>
        <taxon>Actinomycetes</taxon>
        <taxon>Mycobacteriales</taxon>
        <taxon>Corynebacteriaceae</taxon>
        <taxon>Corynebacterium</taxon>
    </lineage>
</organism>
<name>M1MZP8_9CORY</name>
<dbReference type="eggNOG" id="ENOG5031JF0">
    <property type="taxonomic scope" value="Bacteria"/>
</dbReference>
<reference evidence="1 2" key="1">
    <citation type="journal article" date="2012" name="Stand. Genomic Sci.">
        <title>Genome sequence of the halotolerant bacterium Corynebacterium halotolerans type strain YIM 70093(T) (= DSM 44683(T)).</title>
        <authorList>
            <person name="Ruckert C."/>
            <person name="Albersmeier A."/>
            <person name="Al-Dilaimi A."/>
            <person name="Niehaus K."/>
            <person name="Szczepanowski R."/>
            <person name="Kalinowski J."/>
        </authorList>
    </citation>
    <scope>NUCLEOTIDE SEQUENCE [LARGE SCALE GENOMIC DNA]</scope>
    <source>
        <strain evidence="1">YIM 70093</strain>
    </source>
</reference>
<dbReference type="KEGG" id="chn:A605_10945"/>
<evidence type="ECO:0000313" key="1">
    <source>
        <dbReference type="EMBL" id="AGF73189.1"/>
    </source>
</evidence>
<proteinExistence type="predicted"/>
<gene>
    <name evidence="1" type="ORF">A605_10945</name>
</gene>
<dbReference type="RefSeq" id="WP_015401605.1">
    <property type="nucleotide sequence ID" value="NC_020302.1"/>
</dbReference>
<accession>M1MZP8</accession>
<dbReference type="Proteomes" id="UP000011723">
    <property type="component" value="Chromosome"/>
</dbReference>
<protein>
    <submittedName>
        <fullName evidence="1">Uncharacterized protein</fullName>
    </submittedName>
</protein>